<proteinExistence type="predicted"/>
<organism evidence="2 3">
    <name type="scientific">Corynebacterium rouxii</name>
    <dbReference type="NCBI Taxonomy" id="2719119"/>
    <lineage>
        <taxon>Bacteria</taxon>
        <taxon>Bacillati</taxon>
        <taxon>Actinomycetota</taxon>
        <taxon>Actinomycetes</taxon>
        <taxon>Mycobacteriales</taxon>
        <taxon>Corynebacteriaceae</taxon>
        <taxon>Corynebacterium</taxon>
    </lineage>
</organism>
<keyword evidence="3" id="KW-1185">Reference proteome</keyword>
<gene>
    <name evidence="2" type="ORF">P8T80_06630</name>
</gene>
<feature type="compositionally biased region" description="Basic and acidic residues" evidence="1">
    <location>
        <begin position="39"/>
        <end position="48"/>
    </location>
</feature>
<protein>
    <recommendedName>
        <fullName evidence="4">Transposase</fullName>
    </recommendedName>
</protein>
<feature type="region of interest" description="Disordered" evidence="1">
    <location>
        <begin position="35"/>
        <end position="56"/>
    </location>
</feature>
<evidence type="ECO:0000313" key="2">
    <source>
        <dbReference type="EMBL" id="MDT9411055.1"/>
    </source>
</evidence>
<accession>A0ABU3PMK4</accession>
<evidence type="ECO:0008006" key="4">
    <source>
        <dbReference type="Google" id="ProtNLM"/>
    </source>
</evidence>
<comment type="caution">
    <text evidence="2">The sequence shown here is derived from an EMBL/GenBank/DDBJ whole genome shotgun (WGS) entry which is preliminary data.</text>
</comment>
<name>A0ABU3PMK4_9CORY</name>
<evidence type="ECO:0000256" key="1">
    <source>
        <dbReference type="SAM" id="MobiDB-lite"/>
    </source>
</evidence>
<dbReference type="EMBL" id="JARUHM010000010">
    <property type="protein sequence ID" value="MDT9411055.1"/>
    <property type="molecule type" value="Genomic_DNA"/>
</dbReference>
<sequence length="79" mass="8717">MSIVYNERLAEHGIVASTGTVGDCYDNALAVNVNGSSQERNHPYPHMERRGRRGNSHVRVGDLVERITTAPEPRLPYAG</sequence>
<evidence type="ECO:0000313" key="3">
    <source>
        <dbReference type="Proteomes" id="UP001265983"/>
    </source>
</evidence>
<dbReference type="Proteomes" id="UP001265983">
    <property type="component" value="Unassembled WGS sequence"/>
</dbReference>
<reference evidence="2 3" key="1">
    <citation type="submission" date="2023-03" db="EMBL/GenBank/DDBJ databases">
        <title>Whole genome sequence of the first Corynebacterium rouxii strains isolated in Brazil: a recent member of Corynebacterium diphtheriae complex.</title>
        <authorList>
            <person name="Vieira V."/>
            <person name="Ramos J.N."/>
            <person name="Araujo M.R.B."/>
            <person name="Baio P.V."/>
            <person name="Sant'Anna L.O."/>
            <person name="Veras J.F.C."/>
            <person name="Vieira E.M.D."/>
            <person name="Sousa M.A.B."/>
            <person name="Camargo C.H."/>
            <person name="Sacchi C.T."/>
            <person name="Campos K.R."/>
            <person name="Santos M.B.N."/>
            <person name="Bokermann S."/>
            <person name="Alvim L.B."/>
            <person name="Santos L.S."/>
            <person name="Mattos-Guaraldi A.L."/>
        </authorList>
    </citation>
    <scope>NUCLEOTIDE SEQUENCE [LARGE SCALE GENOMIC DNA]</scope>
    <source>
        <strain evidence="2 3">70862</strain>
    </source>
</reference>